<accession>A0A9N9CR70</accession>
<dbReference type="EMBL" id="CAJVPL010002520">
    <property type="protein sequence ID" value="CAG8612651.1"/>
    <property type="molecule type" value="Genomic_DNA"/>
</dbReference>
<sequence length="84" mass="9599">MSIIDITLYTVVKPTFLQECTETNASDVCEKAYKFGLQLIVTTKIITTILSIYFLLVIASYVARRRKIEKMYDIDVESVKEAAQ</sequence>
<comment type="caution">
    <text evidence="2">The sequence shown here is derived from an EMBL/GenBank/DDBJ whole genome shotgun (WGS) entry which is preliminary data.</text>
</comment>
<feature type="transmembrane region" description="Helical" evidence="1">
    <location>
        <begin position="45"/>
        <end position="63"/>
    </location>
</feature>
<proteinExistence type="predicted"/>
<reference evidence="2" key="1">
    <citation type="submission" date="2021-06" db="EMBL/GenBank/DDBJ databases">
        <authorList>
            <person name="Kallberg Y."/>
            <person name="Tangrot J."/>
            <person name="Rosling A."/>
        </authorList>
    </citation>
    <scope>NUCLEOTIDE SEQUENCE</scope>
    <source>
        <strain evidence="2">MT106</strain>
    </source>
</reference>
<keyword evidence="3" id="KW-1185">Reference proteome</keyword>
<evidence type="ECO:0000256" key="1">
    <source>
        <dbReference type="SAM" id="Phobius"/>
    </source>
</evidence>
<keyword evidence="1" id="KW-1133">Transmembrane helix</keyword>
<protein>
    <submittedName>
        <fullName evidence="2">667_t:CDS:1</fullName>
    </submittedName>
</protein>
<dbReference type="Proteomes" id="UP000789831">
    <property type="component" value="Unassembled WGS sequence"/>
</dbReference>
<dbReference type="AlphaFoldDB" id="A0A9N9CR70"/>
<organism evidence="2 3">
    <name type="scientific">Ambispora gerdemannii</name>
    <dbReference type="NCBI Taxonomy" id="144530"/>
    <lineage>
        <taxon>Eukaryota</taxon>
        <taxon>Fungi</taxon>
        <taxon>Fungi incertae sedis</taxon>
        <taxon>Mucoromycota</taxon>
        <taxon>Glomeromycotina</taxon>
        <taxon>Glomeromycetes</taxon>
        <taxon>Archaeosporales</taxon>
        <taxon>Ambisporaceae</taxon>
        <taxon>Ambispora</taxon>
    </lineage>
</organism>
<keyword evidence="1" id="KW-0472">Membrane</keyword>
<keyword evidence="1" id="KW-0812">Transmembrane</keyword>
<name>A0A9N9CR70_9GLOM</name>
<dbReference type="OrthoDB" id="2333381at2759"/>
<evidence type="ECO:0000313" key="2">
    <source>
        <dbReference type="EMBL" id="CAG8612651.1"/>
    </source>
</evidence>
<evidence type="ECO:0000313" key="3">
    <source>
        <dbReference type="Proteomes" id="UP000789831"/>
    </source>
</evidence>
<gene>
    <name evidence="2" type="ORF">AGERDE_LOCUS9669</name>
</gene>